<reference evidence="6 7" key="1">
    <citation type="journal article" date="2016" name="Nat. Commun.">
        <title>Thousands of microbial genomes shed light on interconnected biogeochemical processes in an aquifer system.</title>
        <authorList>
            <person name="Anantharaman K."/>
            <person name="Brown C.T."/>
            <person name="Hug L.A."/>
            <person name="Sharon I."/>
            <person name="Castelle C.J."/>
            <person name="Probst A.J."/>
            <person name="Thomas B.C."/>
            <person name="Singh A."/>
            <person name="Wilkins M.J."/>
            <person name="Karaoz U."/>
            <person name="Brodie E.L."/>
            <person name="Williams K.H."/>
            <person name="Hubbard S.S."/>
            <person name="Banfield J.F."/>
        </authorList>
    </citation>
    <scope>NUCLEOTIDE SEQUENCE [LARGE SCALE GENOMIC DNA]</scope>
</reference>
<dbReference type="InterPro" id="IPR019109">
    <property type="entry name" value="MamF_MmsF"/>
</dbReference>
<protein>
    <recommendedName>
        <fullName evidence="8">DUF4870 domain-containing protein</fullName>
    </recommendedName>
</protein>
<name>A0A1F5E6S2_9BACT</name>
<feature type="transmembrane region" description="Helical" evidence="5">
    <location>
        <begin position="72"/>
        <end position="90"/>
    </location>
</feature>
<dbReference type="EMBL" id="MEZK01000014">
    <property type="protein sequence ID" value="OGD62964.1"/>
    <property type="molecule type" value="Genomic_DNA"/>
</dbReference>
<dbReference type="Proteomes" id="UP000177006">
    <property type="component" value="Unassembled WGS sequence"/>
</dbReference>
<dbReference type="PANTHER" id="PTHR36460">
    <property type="entry name" value="UPF0132 DOMAIN PROTEIN (AFU_ORTHOLOGUE AFUA_3G10255)"/>
    <property type="match status" value="1"/>
</dbReference>
<evidence type="ECO:0000313" key="7">
    <source>
        <dbReference type="Proteomes" id="UP000177006"/>
    </source>
</evidence>
<gene>
    <name evidence="6" type="ORF">A2160_04335</name>
</gene>
<evidence type="ECO:0008006" key="8">
    <source>
        <dbReference type="Google" id="ProtNLM"/>
    </source>
</evidence>
<accession>A0A1F5E6S2</accession>
<dbReference type="GO" id="GO:0016020">
    <property type="term" value="C:membrane"/>
    <property type="evidence" value="ECO:0007669"/>
    <property type="project" value="UniProtKB-SubCell"/>
</dbReference>
<sequence>MATENKVATKKTVTGLPENTEAALTYVLGWVTGLVFLLLEKDNKKIRFHAMQSLVTFGVLTLASLVPFIGWILSPLVALVAFILWLVLIIKAYQGEMFELPVVGEFAKKQLR</sequence>
<evidence type="ECO:0000256" key="5">
    <source>
        <dbReference type="SAM" id="Phobius"/>
    </source>
</evidence>
<dbReference type="Pfam" id="PF09685">
    <property type="entry name" value="MamF_MmsF"/>
    <property type="match status" value="1"/>
</dbReference>
<dbReference type="PANTHER" id="PTHR36460:SF1">
    <property type="entry name" value="UPF0132 DOMAIN PROTEIN (AFU_ORTHOLOGUE AFUA_3G10255)"/>
    <property type="match status" value="1"/>
</dbReference>
<evidence type="ECO:0000256" key="2">
    <source>
        <dbReference type="ARBA" id="ARBA00022692"/>
    </source>
</evidence>
<feature type="transmembrane region" description="Helical" evidence="5">
    <location>
        <begin position="22"/>
        <end position="39"/>
    </location>
</feature>
<evidence type="ECO:0000313" key="6">
    <source>
        <dbReference type="EMBL" id="OGD62964.1"/>
    </source>
</evidence>
<keyword evidence="2 5" id="KW-0812">Transmembrane</keyword>
<dbReference type="AlphaFoldDB" id="A0A1F5E6S2"/>
<evidence type="ECO:0000256" key="4">
    <source>
        <dbReference type="ARBA" id="ARBA00023136"/>
    </source>
</evidence>
<comment type="subcellular location">
    <subcellularLocation>
        <location evidence="1">Membrane</location>
        <topology evidence="1">Multi-pass membrane protein</topology>
    </subcellularLocation>
</comment>
<keyword evidence="4 5" id="KW-0472">Membrane</keyword>
<evidence type="ECO:0000256" key="3">
    <source>
        <dbReference type="ARBA" id="ARBA00022989"/>
    </source>
</evidence>
<feature type="transmembrane region" description="Helical" evidence="5">
    <location>
        <begin position="46"/>
        <end position="66"/>
    </location>
</feature>
<comment type="caution">
    <text evidence="6">The sequence shown here is derived from an EMBL/GenBank/DDBJ whole genome shotgun (WGS) entry which is preliminary data.</text>
</comment>
<proteinExistence type="predicted"/>
<keyword evidence="3 5" id="KW-1133">Transmembrane helix</keyword>
<organism evidence="6 7">
    <name type="scientific">Candidatus Beckwithbacteria bacterium RBG_13_42_9</name>
    <dbReference type="NCBI Taxonomy" id="1797457"/>
    <lineage>
        <taxon>Bacteria</taxon>
        <taxon>Candidatus Beckwithiibacteriota</taxon>
    </lineage>
</organism>
<evidence type="ECO:0000256" key="1">
    <source>
        <dbReference type="ARBA" id="ARBA00004141"/>
    </source>
</evidence>